<dbReference type="Pfam" id="PF10756">
    <property type="entry name" value="bPH_6"/>
    <property type="match status" value="1"/>
</dbReference>
<evidence type="ECO:0000256" key="1">
    <source>
        <dbReference type="SAM" id="MobiDB-lite"/>
    </source>
</evidence>
<feature type="transmembrane region" description="Helical" evidence="2">
    <location>
        <begin position="36"/>
        <end position="55"/>
    </location>
</feature>
<evidence type="ECO:0000313" key="4">
    <source>
        <dbReference type="EMBL" id="NMI00052.1"/>
    </source>
</evidence>
<proteinExistence type="predicted"/>
<gene>
    <name evidence="4" type="ORF">HF526_22465</name>
</gene>
<reference evidence="4 5" key="1">
    <citation type="submission" date="2020-04" db="EMBL/GenBank/DDBJ databases">
        <authorList>
            <person name="Klaysubun C."/>
            <person name="Duangmal K."/>
            <person name="Lipun K."/>
        </authorList>
    </citation>
    <scope>NUCLEOTIDE SEQUENCE [LARGE SCALE GENOMIC DNA]</scope>
    <source>
        <strain evidence="4 5">K10HN5</strain>
    </source>
</reference>
<accession>A0ABX1SI27</accession>
<evidence type="ECO:0000259" key="3">
    <source>
        <dbReference type="Pfam" id="PF10756"/>
    </source>
</evidence>
<keyword evidence="2" id="KW-1133">Transmembrane helix</keyword>
<keyword evidence="2" id="KW-0472">Membrane</keyword>
<feature type="domain" description="Low molecular weight protein antigen 6 PH" evidence="3">
    <location>
        <begin position="88"/>
        <end position="157"/>
    </location>
</feature>
<dbReference type="EMBL" id="JAAXLA010000047">
    <property type="protein sequence ID" value="NMI00052.1"/>
    <property type="molecule type" value="Genomic_DNA"/>
</dbReference>
<keyword evidence="2" id="KW-0812">Transmembrane</keyword>
<keyword evidence="5" id="KW-1185">Reference proteome</keyword>
<comment type="caution">
    <text evidence="4">The sequence shown here is derived from an EMBL/GenBank/DDBJ whole genome shotgun (WGS) entry which is preliminary data.</text>
</comment>
<feature type="transmembrane region" description="Helical" evidence="2">
    <location>
        <begin position="67"/>
        <end position="87"/>
    </location>
</feature>
<evidence type="ECO:0000313" key="5">
    <source>
        <dbReference type="Proteomes" id="UP000820669"/>
    </source>
</evidence>
<sequence>MARSEQAPGGVTVGSRQAPGTGPGGVTLRPRRVLRVAWVGAVATAVLFVVVAVVLRNSTTGVYFRFADQVAMVLLGLLIAAGVLLLARPRVRADAAGIEVRNILVTRYVPWELVRGVSFPDGSSWARLDLPDDEYLSILAIQAVDGRYAVDGIRAVRALYAAARGRNPEPPDRA</sequence>
<feature type="region of interest" description="Disordered" evidence="1">
    <location>
        <begin position="1"/>
        <end position="24"/>
    </location>
</feature>
<protein>
    <submittedName>
        <fullName evidence="4">PH domain-containing protein</fullName>
    </submittedName>
</protein>
<evidence type="ECO:0000256" key="2">
    <source>
        <dbReference type="SAM" id="Phobius"/>
    </source>
</evidence>
<dbReference type="Proteomes" id="UP000820669">
    <property type="component" value="Unassembled WGS sequence"/>
</dbReference>
<organism evidence="4 5">
    <name type="scientific">Pseudonocardia acidicola</name>
    <dbReference type="NCBI Taxonomy" id="2724939"/>
    <lineage>
        <taxon>Bacteria</taxon>
        <taxon>Bacillati</taxon>
        <taxon>Actinomycetota</taxon>
        <taxon>Actinomycetes</taxon>
        <taxon>Pseudonocardiales</taxon>
        <taxon>Pseudonocardiaceae</taxon>
        <taxon>Pseudonocardia</taxon>
    </lineage>
</organism>
<dbReference type="InterPro" id="IPR019692">
    <property type="entry name" value="CFP-6_PH"/>
</dbReference>
<name>A0ABX1SI27_9PSEU</name>